<dbReference type="Gene3D" id="3.30.470.10">
    <property type="match status" value="1"/>
</dbReference>
<comment type="catalytic activity">
    <reaction evidence="10 15">
        <text>L-isoleucine + 2-oxoglutarate = (S)-3-methyl-2-oxopentanoate + L-glutamate</text>
        <dbReference type="Rhea" id="RHEA:24801"/>
        <dbReference type="ChEBI" id="CHEBI:16810"/>
        <dbReference type="ChEBI" id="CHEBI:29985"/>
        <dbReference type="ChEBI" id="CHEBI:35146"/>
        <dbReference type="ChEBI" id="CHEBI:58045"/>
        <dbReference type="EC" id="2.6.1.42"/>
    </reaction>
</comment>
<feature type="modified residue" description="N6-(pyridoxal phosphate)lysine" evidence="12">
    <location>
        <position position="184"/>
    </location>
</feature>
<accession>A0A0R1QDG0</accession>
<keyword evidence="15" id="KW-0100">Branched-chain amino acid biosynthesis</keyword>
<name>A0A0R1QDG0_9LACO</name>
<evidence type="ECO:0000256" key="3">
    <source>
        <dbReference type="ARBA" id="ARBA00004931"/>
    </source>
</evidence>
<comment type="catalytic activity">
    <reaction evidence="9 15">
        <text>L-valine + 2-oxoglutarate = 3-methyl-2-oxobutanoate + L-glutamate</text>
        <dbReference type="Rhea" id="RHEA:24813"/>
        <dbReference type="ChEBI" id="CHEBI:11851"/>
        <dbReference type="ChEBI" id="CHEBI:16810"/>
        <dbReference type="ChEBI" id="CHEBI:29985"/>
        <dbReference type="ChEBI" id="CHEBI:57762"/>
        <dbReference type="EC" id="2.6.1.42"/>
    </reaction>
</comment>
<dbReference type="InterPro" id="IPR018300">
    <property type="entry name" value="Aminotrans_IV_CS"/>
</dbReference>
<evidence type="ECO:0000256" key="12">
    <source>
        <dbReference type="PIRSR" id="PIRSR006468-1"/>
    </source>
</evidence>
<dbReference type="CDD" id="cd01557">
    <property type="entry name" value="BCAT_beta_family"/>
    <property type="match status" value="1"/>
</dbReference>
<evidence type="ECO:0000256" key="10">
    <source>
        <dbReference type="ARBA" id="ARBA00048798"/>
    </source>
</evidence>
<dbReference type="EMBL" id="AZEU01000217">
    <property type="protein sequence ID" value="KRL42774.1"/>
    <property type="molecule type" value="Genomic_DNA"/>
</dbReference>
<evidence type="ECO:0000313" key="18">
    <source>
        <dbReference type="Proteomes" id="UP000051790"/>
    </source>
</evidence>
<dbReference type="Gene3D" id="3.20.10.10">
    <property type="entry name" value="D-amino Acid Aminotransferase, subunit A, domain 2"/>
    <property type="match status" value="1"/>
</dbReference>
<dbReference type="RefSeq" id="WP_056964411.1">
    <property type="nucleotide sequence ID" value="NZ_AZEU01000217.1"/>
</dbReference>
<keyword evidence="15" id="KW-0028">Amino-acid biosynthesis</keyword>
<dbReference type="InterPro" id="IPR001544">
    <property type="entry name" value="Aminotrans_IV"/>
</dbReference>
<keyword evidence="8 14" id="KW-0663">Pyridoxal phosphate</keyword>
<comment type="pathway">
    <text evidence="2 16">Amino-acid biosynthesis; L-isoleucine biosynthesis; L-isoleucine from 2-oxobutanoate: step 4/4.</text>
</comment>
<comment type="similarity">
    <text evidence="5 13">Belongs to the class-IV pyridoxal-phosphate-dependent aminotransferase family.</text>
</comment>
<comment type="pathway">
    <text evidence="3 16">Amino-acid biosynthesis; L-valine biosynthesis; L-valine from pyruvate: step 4/4.</text>
</comment>
<dbReference type="UniPathway" id="UPA00049">
    <property type="reaction ID" value="UER00062"/>
</dbReference>
<dbReference type="Proteomes" id="UP000051790">
    <property type="component" value="Unassembled WGS sequence"/>
</dbReference>
<gene>
    <name evidence="17" type="ORF">FD01_GL001819</name>
</gene>
<evidence type="ECO:0000313" key="17">
    <source>
        <dbReference type="EMBL" id="KRL42774.1"/>
    </source>
</evidence>
<dbReference type="UniPathway" id="UPA00047">
    <property type="reaction ID" value="UER00058"/>
</dbReference>
<dbReference type="PATRIC" id="fig|1423769.4.peg.1947"/>
<dbReference type="EC" id="2.6.1.42" evidence="15"/>
<evidence type="ECO:0000256" key="15">
    <source>
        <dbReference type="RuleBase" id="RU004517"/>
    </source>
</evidence>
<dbReference type="OrthoDB" id="9804984at2"/>
<dbReference type="UniPathway" id="UPA00048">
    <property type="reaction ID" value="UER00073"/>
</dbReference>
<dbReference type="InterPro" id="IPR043131">
    <property type="entry name" value="BCAT-like_N"/>
</dbReference>
<dbReference type="SUPFAM" id="SSF56752">
    <property type="entry name" value="D-aminoacid aminotransferase-like PLP-dependent enzymes"/>
    <property type="match status" value="1"/>
</dbReference>
<dbReference type="GO" id="GO:0009097">
    <property type="term" value="P:isoleucine biosynthetic process"/>
    <property type="evidence" value="ECO:0007669"/>
    <property type="project" value="UniProtKB-UniPathway"/>
</dbReference>
<dbReference type="FunFam" id="3.30.470.10:FF:000004">
    <property type="entry name" value="Branched-chain-amino-acid aminotransferase"/>
    <property type="match status" value="1"/>
</dbReference>
<dbReference type="GO" id="GO:0009098">
    <property type="term" value="P:L-leucine biosynthetic process"/>
    <property type="evidence" value="ECO:0007669"/>
    <property type="project" value="UniProtKB-UniPathway"/>
</dbReference>
<evidence type="ECO:0000256" key="5">
    <source>
        <dbReference type="ARBA" id="ARBA00009320"/>
    </source>
</evidence>
<dbReference type="NCBIfam" id="NF009897">
    <property type="entry name" value="PRK13357.1"/>
    <property type="match status" value="1"/>
</dbReference>
<keyword evidence="6 15" id="KW-0032">Aminotransferase</keyword>
<dbReference type="PIRSF" id="PIRSF006468">
    <property type="entry name" value="BCAT1"/>
    <property type="match status" value="1"/>
</dbReference>
<evidence type="ECO:0000256" key="4">
    <source>
        <dbReference type="ARBA" id="ARBA00005072"/>
    </source>
</evidence>
<dbReference type="Pfam" id="PF01063">
    <property type="entry name" value="Aminotran_4"/>
    <property type="match status" value="1"/>
</dbReference>
<evidence type="ECO:0000256" key="9">
    <source>
        <dbReference type="ARBA" id="ARBA00048212"/>
    </source>
</evidence>
<dbReference type="PROSITE" id="PS00770">
    <property type="entry name" value="AA_TRANSFER_CLASS_4"/>
    <property type="match status" value="1"/>
</dbReference>
<dbReference type="PANTHER" id="PTHR42825">
    <property type="entry name" value="AMINO ACID AMINOTRANSFERASE"/>
    <property type="match status" value="1"/>
</dbReference>
<organism evidence="17 18">
    <name type="scientific">Lacticaseibacillus manihotivorans DSM 13343 = JCM 12514</name>
    <dbReference type="NCBI Taxonomy" id="1423769"/>
    <lineage>
        <taxon>Bacteria</taxon>
        <taxon>Bacillati</taxon>
        <taxon>Bacillota</taxon>
        <taxon>Bacilli</taxon>
        <taxon>Lactobacillales</taxon>
        <taxon>Lactobacillaceae</taxon>
        <taxon>Lacticaseibacillus</taxon>
    </lineage>
</organism>
<dbReference type="NCBIfam" id="TIGR01123">
    <property type="entry name" value="ilvE_II"/>
    <property type="match status" value="1"/>
</dbReference>
<evidence type="ECO:0000256" key="16">
    <source>
        <dbReference type="RuleBase" id="RU004519"/>
    </source>
</evidence>
<evidence type="ECO:0000256" key="2">
    <source>
        <dbReference type="ARBA" id="ARBA00004824"/>
    </source>
</evidence>
<evidence type="ECO:0000256" key="8">
    <source>
        <dbReference type="ARBA" id="ARBA00022898"/>
    </source>
</evidence>
<dbReference type="PANTHER" id="PTHR42825:SF2">
    <property type="entry name" value="BRANCHED-CHAIN-AMINO-ACID AMINOTRANSFERASE 3, CHLOROPLASTIC-RELATED"/>
    <property type="match status" value="1"/>
</dbReference>
<keyword evidence="7 15" id="KW-0808">Transferase</keyword>
<comment type="pathway">
    <text evidence="4 16">Amino-acid biosynthesis; L-leucine biosynthesis; L-leucine from 3-methyl-2-oxobutanoate: step 4/4.</text>
</comment>
<dbReference type="GO" id="GO:0052656">
    <property type="term" value="F:L-isoleucine-2-oxoglutarate transaminase activity"/>
    <property type="evidence" value="ECO:0007669"/>
    <property type="project" value="RHEA"/>
</dbReference>
<reference evidence="17 18" key="1">
    <citation type="journal article" date="2015" name="Genome Announc.">
        <title>Expanding the biotechnology potential of lactobacilli through comparative genomics of 213 strains and associated genera.</title>
        <authorList>
            <person name="Sun Z."/>
            <person name="Harris H.M."/>
            <person name="McCann A."/>
            <person name="Guo C."/>
            <person name="Argimon S."/>
            <person name="Zhang W."/>
            <person name="Yang X."/>
            <person name="Jeffery I.B."/>
            <person name="Cooney J.C."/>
            <person name="Kagawa T.F."/>
            <person name="Liu W."/>
            <person name="Song Y."/>
            <person name="Salvetti E."/>
            <person name="Wrobel A."/>
            <person name="Rasinkangas P."/>
            <person name="Parkhill J."/>
            <person name="Rea M.C."/>
            <person name="O'Sullivan O."/>
            <person name="Ritari J."/>
            <person name="Douillard F.P."/>
            <person name="Paul Ross R."/>
            <person name="Yang R."/>
            <person name="Briner A.E."/>
            <person name="Felis G.E."/>
            <person name="de Vos W.M."/>
            <person name="Barrangou R."/>
            <person name="Klaenhammer T.R."/>
            <person name="Caufield P.W."/>
            <person name="Cui Y."/>
            <person name="Zhang H."/>
            <person name="O'Toole P.W."/>
        </authorList>
    </citation>
    <scope>NUCLEOTIDE SEQUENCE [LARGE SCALE GENOMIC DNA]</scope>
    <source>
        <strain evidence="17 18">DSM 13343</strain>
    </source>
</reference>
<dbReference type="GO" id="GO:0052655">
    <property type="term" value="F:L-valine-2-oxoglutarate transaminase activity"/>
    <property type="evidence" value="ECO:0007669"/>
    <property type="project" value="RHEA"/>
</dbReference>
<dbReference type="GO" id="GO:0009099">
    <property type="term" value="P:L-valine biosynthetic process"/>
    <property type="evidence" value="ECO:0007669"/>
    <property type="project" value="UniProtKB-UniPathway"/>
</dbReference>
<dbReference type="GO" id="GO:0052654">
    <property type="term" value="F:L-leucine-2-oxoglutarate transaminase activity"/>
    <property type="evidence" value="ECO:0007669"/>
    <property type="project" value="RHEA"/>
</dbReference>
<dbReference type="InterPro" id="IPR033939">
    <property type="entry name" value="BCAT_family"/>
</dbReference>
<sequence length="340" mass="37351">MTVNIDWDKLGFDYMNLPYRYVSYWKDGQWDDGKLSEDANITINEGSPILHYGQGAFEGLKAYRTKSGKVQLFRPDRNAARLQNSADKLLMPEVPIDKFIDAAKQVTKANEDYVPPYGTGATLYLRPILIGIGPNIGVSPAKEYMFLIFAQPVGPYFKGGMVPTKFIVADSFDRAAHFGTGGSKVGGNYAASLQAGKYAHEHGYGDAIYLDPINHETIEEVGSANFFGITTDKKRLLTPKSPSILPSITKYSILQIAKERFGLETEETKISIHDLDEFSEAGACGTAAVITPISSITYGDDVHTFGDGQTGELTEKIYNELTGIQFGDVEAPEGWIYPVD</sequence>
<evidence type="ECO:0000256" key="11">
    <source>
        <dbReference type="ARBA" id="ARBA00049229"/>
    </source>
</evidence>
<comment type="catalytic activity">
    <reaction evidence="11 15">
        <text>L-leucine + 2-oxoglutarate = 4-methyl-2-oxopentanoate + L-glutamate</text>
        <dbReference type="Rhea" id="RHEA:18321"/>
        <dbReference type="ChEBI" id="CHEBI:16810"/>
        <dbReference type="ChEBI" id="CHEBI:17865"/>
        <dbReference type="ChEBI" id="CHEBI:29985"/>
        <dbReference type="ChEBI" id="CHEBI:57427"/>
        <dbReference type="EC" id="2.6.1.42"/>
    </reaction>
</comment>
<evidence type="ECO:0000256" key="14">
    <source>
        <dbReference type="RuleBase" id="RU004516"/>
    </source>
</evidence>
<evidence type="ECO:0000256" key="1">
    <source>
        <dbReference type="ARBA" id="ARBA00001933"/>
    </source>
</evidence>
<evidence type="ECO:0000256" key="6">
    <source>
        <dbReference type="ARBA" id="ARBA00022576"/>
    </source>
</evidence>
<evidence type="ECO:0000256" key="13">
    <source>
        <dbReference type="RuleBase" id="RU004106"/>
    </source>
</evidence>
<comment type="cofactor">
    <cofactor evidence="1 14">
        <name>pyridoxal 5'-phosphate</name>
        <dbReference type="ChEBI" id="CHEBI:597326"/>
    </cofactor>
</comment>
<dbReference type="InterPro" id="IPR005786">
    <property type="entry name" value="B_amino_transII"/>
</dbReference>
<proteinExistence type="inferred from homology"/>
<evidence type="ECO:0000256" key="7">
    <source>
        <dbReference type="ARBA" id="ARBA00022679"/>
    </source>
</evidence>
<dbReference type="InterPro" id="IPR043132">
    <property type="entry name" value="BCAT-like_C"/>
</dbReference>
<keyword evidence="18" id="KW-1185">Reference proteome</keyword>
<comment type="caution">
    <text evidence="17">The sequence shown here is derived from an EMBL/GenBank/DDBJ whole genome shotgun (WGS) entry which is preliminary data.</text>
</comment>
<dbReference type="InterPro" id="IPR036038">
    <property type="entry name" value="Aminotransferase-like"/>
</dbReference>
<dbReference type="AlphaFoldDB" id="A0A0R1QDG0"/>
<protein>
    <recommendedName>
        <fullName evidence="15">Branched-chain-amino-acid aminotransferase</fullName>
        <ecNumber evidence="15">2.6.1.42</ecNumber>
    </recommendedName>
</protein>